<dbReference type="KEGG" id="rtg:NCTC13098_03858"/>
<sequence>MLQVDGKVFPAHMQIRVMGTVADVVGNLAGNAAQRSSLTSAVGPEYQKTSICAPKALAKPAAISLTRAFTRCCTSLLWVRSVPSSSTLSGRTFQVLPPWIRVTLSTTESRVLTSRLATLCSRVTS</sequence>
<dbReference type="AlphaFoldDB" id="A0A3P8JKY0"/>
<evidence type="ECO:0000313" key="1">
    <source>
        <dbReference type="EMBL" id="VDR27488.1"/>
    </source>
</evidence>
<accession>A0A3P8JKY0</accession>
<evidence type="ECO:0000313" key="2">
    <source>
        <dbReference type="Proteomes" id="UP000274346"/>
    </source>
</evidence>
<proteinExistence type="predicted"/>
<protein>
    <submittedName>
        <fullName evidence="1">Uncharacterized protein</fullName>
    </submittedName>
</protein>
<name>A0A3P8JKY0_RAOTE</name>
<gene>
    <name evidence="1" type="ORF">NCTC13098_03858</name>
</gene>
<dbReference type="Proteomes" id="UP000274346">
    <property type="component" value="Chromosome"/>
</dbReference>
<dbReference type="EMBL" id="LR131271">
    <property type="protein sequence ID" value="VDR27488.1"/>
    <property type="molecule type" value="Genomic_DNA"/>
</dbReference>
<organism evidence="1 2">
    <name type="scientific">Raoultella terrigena</name>
    <name type="common">Klebsiella terrigena</name>
    <dbReference type="NCBI Taxonomy" id="577"/>
    <lineage>
        <taxon>Bacteria</taxon>
        <taxon>Pseudomonadati</taxon>
        <taxon>Pseudomonadota</taxon>
        <taxon>Gammaproteobacteria</taxon>
        <taxon>Enterobacterales</taxon>
        <taxon>Enterobacteriaceae</taxon>
        <taxon>Klebsiella/Raoultella group</taxon>
        <taxon>Raoultella</taxon>
    </lineage>
</organism>
<reference evidence="1 2" key="1">
    <citation type="submission" date="2018-12" db="EMBL/GenBank/DDBJ databases">
        <authorList>
            <consortium name="Pathogen Informatics"/>
        </authorList>
    </citation>
    <scope>NUCLEOTIDE SEQUENCE [LARGE SCALE GENOMIC DNA]</scope>
    <source>
        <strain evidence="1 2">NCTC13098</strain>
    </source>
</reference>